<dbReference type="PROSITE" id="PS51257">
    <property type="entry name" value="PROKAR_LIPOPROTEIN"/>
    <property type="match status" value="1"/>
</dbReference>
<sequence length="337" mass="36312">MKKTLLLGILILLSACDDGDLQIENVDFELIALESCGDEEDPLDTTFFFKTDGDNAYLLELESGLLFNQTSTEGALTSTLGGSSDLIYRFFSDDVSSDYFCSTIPATEPTVLSESTAAAGDVAINTKVTAVSKDVKTYSHTILITGLVLTNEQNESITDTSSFTYGTFKTSTPTSQNLEIPFSNYGAITSLSECDSEIIAGSLRFYKKINDEYISLDVPLSVFVNEATVVDEPRTSTLENGEFNYTILDAVVTDDMICTTAALSEEIISYNFVSSGGTINVVTEASEPDATGAITYAHTISLDNTILVLKAQNEDDTDVTLTAIESFIIGTYITVGN</sequence>
<evidence type="ECO:0008006" key="3">
    <source>
        <dbReference type="Google" id="ProtNLM"/>
    </source>
</evidence>
<gene>
    <name evidence="1" type="ORF">HW347_20225</name>
</gene>
<evidence type="ECO:0000313" key="2">
    <source>
        <dbReference type="Proteomes" id="UP000740413"/>
    </source>
</evidence>
<accession>A0ABS5WJN7</accession>
<reference evidence="1 2" key="1">
    <citation type="submission" date="2020-06" db="EMBL/GenBank/DDBJ databases">
        <authorList>
            <person name="Isaeva M.P."/>
            <person name="Chernysheva N.Y."/>
        </authorList>
    </citation>
    <scope>NUCLEOTIDE SEQUENCE [LARGE SCALE GENOMIC DNA]</scope>
    <source>
        <strain evidence="1 2">KMM 6746</strain>
    </source>
</reference>
<name>A0ABS5WJN7_9FLAO</name>
<evidence type="ECO:0000313" key="1">
    <source>
        <dbReference type="EMBL" id="MBT2163609.1"/>
    </source>
</evidence>
<dbReference type="RefSeq" id="WP_214613542.1">
    <property type="nucleotide sequence ID" value="NZ_JACATN010000010.1"/>
</dbReference>
<comment type="caution">
    <text evidence="1">The sequence shown here is derived from an EMBL/GenBank/DDBJ whole genome shotgun (WGS) entry which is preliminary data.</text>
</comment>
<protein>
    <recommendedName>
        <fullName evidence="3">Lipoprotein</fullName>
    </recommendedName>
</protein>
<dbReference type="EMBL" id="JACATN010000010">
    <property type="protein sequence ID" value="MBT2163609.1"/>
    <property type="molecule type" value="Genomic_DNA"/>
</dbReference>
<dbReference type="Proteomes" id="UP000740413">
    <property type="component" value="Unassembled WGS sequence"/>
</dbReference>
<keyword evidence="2" id="KW-1185">Reference proteome</keyword>
<reference evidence="2" key="2">
    <citation type="submission" date="2023-07" db="EMBL/GenBank/DDBJ databases">
        <title>Zobellia barbeyronii sp. nov., a new marine flavobacterium, isolated from green and red algae.</title>
        <authorList>
            <person name="Nedashkovskaya O.I."/>
            <person name="Otstavnykh N."/>
            <person name="Zhukova N."/>
            <person name="Guzev K."/>
            <person name="Chausova V."/>
            <person name="Tekutyeva L."/>
            <person name="Mikhailov V."/>
            <person name="Isaeva M."/>
        </authorList>
    </citation>
    <scope>NUCLEOTIDE SEQUENCE [LARGE SCALE GENOMIC DNA]</scope>
    <source>
        <strain evidence="2">KMM 6746</strain>
    </source>
</reference>
<organism evidence="1 2">
    <name type="scientific">Zobellia barbeyronii</name>
    <dbReference type="NCBI Taxonomy" id="2748009"/>
    <lineage>
        <taxon>Bacteria</taxon>
        <taxon>Pseudomonadati</taxon>
        <taxon>Bacteroidota</taxon>
        <taxon>Flavobacteriia</taxon>
        <taxon>Flavobacteriales</taxon>
        <taxon>Flavobacteriaceae</taxon>
        <taxon>Zobellia</taxon>
    </lineage>
</organism>
<proteinExistence type="predicted"/>